<evidence type="ECO:0000256" key="2">
    <source>
        <dbReference type="ARBA" id="ARBA00022475"/>
    </source>
</evidence>
<comment type="subcellular location">
    <subcellularLocation>
        <location evidence="1">Cell membrane</location>
        <topology evidence="1">Single-pass type II membrane protein</topology>
    </subcellularLocation>
</comment>
<dbReference type="PANTHER" id="PTHR38035:SF1">
    <property type="entry name" value="ANCILLARY SECYEG TRANSLOCON SUBUNIT"/>
    <property type="match status" value="1"/>
</dbReference>
<dbReference type="InterPro" id="IPR026039">
    <property type="entry name" value="YfgM"/>
</dbReference>
<accession>A0A4D6Y3D8</accession>
<dbReference type="PANTHER" id="PTHR38035">
    <property type="entry name" value="UPF0070 PROTEIN YFGM"/>
    <property type="match status" value="1"/>
</dbReference>
<protein>
    <recommendedName>
        <fullName evidence="8">Ancillary SecYEG translocon subunit</fullName>
    </recommendedName>
</protein>
<dbReference type="InterPro" id="IPR018704">
    <property type="entry name" value="SecYEG/CpoB_TPR"/>
</dbReference>
<dbReference type="Proteomes" id="UP000298745">
    <property type="component" value="Chromosome"/>
</dbReference>
<gene>
    <name evidence="11" type="ORF">D9V74_02900</name>
</gene>
<organism evidence="11 12">
    <name type="scientific">Buchnera aphidicola</name>
    <name type="common">Macrosiphoniella sanborni</name>
    <dbReference type="NCBI Taxonomy" id="1241865"/>
    <lineage>
        <taxon>Bacteria</taxon>
        <taxon>Pseudomonadati</taxon>
        <taxon>Pseudomonadota</taxon>
        <taxon>Gammaproteobacteria</taxon>
        <taxon>Enterobacterales</taxon>
        <taxon>Erwiniaceae</taxon>
        <taxon>Buchnera</taxon>
    </lineage>
</organism>
<evidence type="ECO:0000259" key="10">
    <source>
        <dbReference type="Pfam" id="PF09976"/>
    </source>
</evidence>
<evidence type="ECO:0000256" key="5">
    <source>
        <dbReference type="ARBA" id="ARBA00023136"/>
    </source>
</evidence>
<feature type="transmembrane region" description="Helical" evidence="9">
    <location>
        <begin position="9"/>
        <end position="28"/>
    </location>
</feature>
<sequence>MLNISKKKIVFITLFFLFLSLNLIIFYWKYPMIDQTKNLNAIQYEEIIKKININKPQNIYEVENFIIHNHNVYGTLTALSLSKEYILHNELDKALISLSNSLKYTSEENLKILLTLNIAKLKIEKNCNQQAIKILNRIQNHNWSNIIENMKGDIYMHLNNKKEAIKSWEKSLSLEDSNASKEIIRMKINDLKE</sequence>
<dbReference type="InterPro" id="IPR011990">
    <property type="entry name" value="TPR-like_helical_dom_sf"/>
</dbReference>
<keyword evidence="4 9" id="KW-1133">Transmembrane helix</keyword>
<dbReference type="Pfam" id="PF09976">
    <property type="entry name" value="TPR_21"/>
    <property type="match status" value="1"/>
</dbReference>
<dbReference type="SUPFAM" id="SSF48452">
    <property type="entry name" value="TPR-like"/>
    <property type="match status" value="1"/>
</dbReference>
<comment type="similarity">
    <text evidence="7">Belongs to the YfgM family.</text>
</comment>
<evidence type="ECO:0000256" key="4">
    <source>
        <dbReference type="ARBA" id="ARBA00022989"/>
    </source>
</evidence>
<dbReference type="OrthoDB" id="9789675at2"/>
<evidence type="ECO:0000256" key="1">
    <source>
        <dbReference type="ARBA" id="ARBA00004401"/>
    </source>
</evidence>
<dbReference type="RefSeq" id="WP_158363099.1">
    <property type="nucleotide sequence ID" value="NZ_CP034864.1"/>
</dbReference>
<dbReference type="Gene3D" id="1.25.40.10">
    <property type="entry name" value="Tetratricopeptide repeat domain"/>
    <property type="match status" value="1"/>
</dbReference>
<keyword evidence="2" id="KW-1003">Cell membrane</keyword>
<dbReference type="GO" id="GO:0044877">
    <property type="term" value="F:protein-containing complex binding"/>
    <property type="evidence" value="ECO:0007669"/>
    <property type="project" value="InterPro"/>
</dbReference>
<reference evidence="11 12" key="2">
    <citation type="submission" date="2019-05" db="EMBL/GenBank/DDBJ databases">
        <title>Genome evolution of the obligate endosymbiont Buchnera aphidicola.</title>
        <authorList>
            <person name="Moran N.A."/>
        </authorList>
    </citation>
    <scope>NUCLEOTIDE SEQUENCE [LARGE SCALE GENOMIC DNA]</scope>
    <source>
        <strain evidence="11 12">Msa</strain>
    </source>
</reference>
<reference evidence="11 12" key="1">
    <citation type="submission" date="2018-12" db="EMBL/GenBank/DDBJ databases">
        <authorList>
            <person name="Chong R.A."/>
        </authorList>
    </citation>
    <scope>NUCLEOTIDE SEQUENCE [LARGE SCALE GENOMIC DNA]</scope>
    <source>
        <strain evidence="11 12">Msa</strain>
    </source>
</reference>
<feature type="domain" description="Ancillary SecYEG translocon subunit/Cell division coordinator CpoB TPR" evidence="10">
    <location>
        <begin position="27"/>
        <end position="192"/>
    </location>
</feature>
<evidence type="ECO:0000256" key="3">
    <source>
        <dbReference type="ARBA" id="ARBA00022692"/>
    </source>
</evidence>
<evidence type="ECO:0000313" key="12">
    <source>
        <dbReference type="Proteomes" id="UP000298745"/>
    </source>
</evidence>
<dbReference type="EMBL" id="CP034864">
    <property type="protein sequence ID" value="QCI24096.1"/>
    <property type="molecule type" value="Genomic_DNA"/>
</dbReference>
<evidence type="ECO:0000256" key="6">
    <source>
        <dbReference type="ARBA" id="ARBA00023186"/>
    </source>
</evidence>
<evidence type="ECO:0000256" key="7">
    <source>
        <dbReference type="ARBA" id="ARBA00024197"/>
    </source>
</evidence>
<keyword evidence="6" id="KW-0143">Chaperone</keyword>
<proteinExistence type="inferred from homology"/>
<name>A0A4D6Y3D8_9GAMM</name>
<dbReference type="AlphaFoldDB" id="A0A4D6Y3D8"/>
<keyword evidence="3 9" id="KW-0812">Transmembrane</keyword>
<dbReference type="GO" id="GO:0005886">
    <property type="term" value="C:plasma membrane"/>
    <property type="evidence" value="ECO:0007669"/>
    <property type="project" value="UniProtKB-SubCell"/>
</dbReference>
<keyword evidence="5 9" id="KW-0472">Membrane</keyword>
<evidence type="ECO:0000256" key="8">
    <source>
        <dbReference type="ARBA" id="ARBA00024235"/>
    </source>
</evidence>
<evidence type="ECO:0000256" key="9">
    <source>
        <dbReference type="SAM" id="Phobius"/>
    </source>
</evidence>
<evidence type="ECO:0000313" key="11">
    <source>
        <dbReference type="EMBL" id="QCI24096.1"/>
    </source>
</evidence>